<dbReference type="GO" id="GO:0005736">
    <property type="term" value="C:RNA polymerase I complex"/>
    <property type="evidence" value="ECO:0000318"/>
    <property type="project" value="GO_Central"/>
</dbReference>
<name>A0A3Q7HGR3_SOLLC</name>
<dbReference type="Gene3D" id="3.30.1490.120">
    <property type="entry name" value="RNA polymerase Rpb7-like, N-terminal domain"/>
    <property type="match status" value="1"/>
</dbReference>
<evidence type="ECO:0000313" key="7">
    <source>
        <dbReference type="EnsemblPlants" id="Solyc05g054140.3.1"/>
    </source>
</evidence>
<evidence type="ECO:0000313" key="8">
    <source>
        <dbReference type="Proteomes" id="UP000004994"/>
    </source>
</evidence>
<evidence type="ECO:0000256" key="5">
    <source>
        <dbReference type="RuleBase" id="RU369086"/>
    </source>
</evidence>
<feature type="compositionally biased region" description="Basic residues" evidence="6">
    <location>
        <begin position="221"/>
        <end position="231"/>
    </location>
</feature>
<keyword evidence="4 5" id="KW-0539">Nucleus</keyword>
<dbReference type="FunCoup" id="A0A3Q7HGR3">
    <property type="interactions" value="469"/>
</dbReference>
<evidence type="ECO:0000256" key="6">
    <source>
        <dbReference type="SAM" id="MobiDB-lite"/>
    </source>
</evidence>
<dbReference type="KEGG" id="sly:101248579"/>
<evidence type="ECO:0000256" key="2">
    <source>
        <dbReference type="ARBA" id="ARBA00022478"/>
    </source>
</evidence>
<sequence length="231" mass="26242">MEALKECRANLLVYLHPSNAKNVETAVYRELSSLLFKFNEALDGVVLTYEPKFSSNLARILPGIHPYFGVKLEAKLLLFNPKPEMLLEGEVVKVGQQSIHIVVLGFSSAVIADEDIREDFKYKIKHGKEVFVSRSNKKHRIKVGTTLRFSVKNFDEEILHMCGSLIPDNTGNIQWLETKAEESQAYSITEKRIGNKRAAELLEPDNLVPYKGKLKSENHIKKSKRSKSRDS</sequence>
<dbReference type="InterPro" id="IPR036898">
    <property type="entry name" value="RNA_pol_Rpb7-like_N_sf"/>
</dbReference>
<gene>
    <name evidence="7" type="primary">LOC101248579</name>
</gene>
<dbReference type="Gramene" id="Solyc05g054140.3.1">
    <property type="protein sequence ID" value="Solyc05g054140.3.1"/>
    <property type="gene ID" value="Solyc05g054140.3"/>
</dbReference>
<dbReference type="RefSeq" id="XP_004239824.1">
    <property type="nucleotide sequence ID" value="XM_004239776.5"/>
</dbReference>
<dbReference type="Gene3D" id="2.40.50.1060">
    <property type="match status" value="1"/>
</dbReference>
<feature type="region of interest" description="Disordered" evidence="6">
    <location>
        <begin position="212"/>
        <end position="231"/>
    </location>
</feature>
<proteinExistence type="predicted"/>
<evidence type="ECO:0000256" key="3">
    <source>
        <dbReference type="ARBA" id="ARBA00023163"/>
    </source>
</evidence>
<dbReference type="STRING" id="4081.A0A3Q7HGR3"/>
<dbReference type="OMA" id="LMVYIHP"/>
<keyword evidence="8" id="KW-1185">Reference proteome</keyword>
<evidence type="ECO:0000256" key="1">
    <source>
        <dbReference type="ARBA" id="ARBA00004123"/>
    </source>
</evidence>
<organism evidence="7">
    <name type="scientific">Solanum lycopersicum</name>
    <name type="common">Tomato</name>
    <name type="synonym">Lycopersicon esculentum</name>
    <dbReference type="NCBI Taxonomy" id="4081"/>
    <lineage>
        <taxon>Eukaryota</taxon>
        <taxon>Viridiplantae</taxon>
        <taxon>Streptophyta</taxon>
        <taxon>Embryophyta</taxon>
        <taxon>Tracheophyta</taxon>
        <taxon>Spermatophyta</taxon>
        <taxon>Magnoliopsida</taxon>
        <taxon>eudicotyledons</taxon>
        <taxon>Gunneridae</taxon>
        <taxon>Pentapetalae</taxon>
        <taxon>asterids</taxon>
        <taxon>lamiids</taxon>
        <taxon>Solanales</taxon>
        <taxon>Solanaceae</taxon>
        <taxon>Solanoideae</taxon>
        <taxon>Solaneae</taxon>
        <taxon>Solanum</taxon>
        <taxon>Solanum subgen. Lycopersicon</taxon>
    </lineage>
</organism>
<protein>
    <recommendedName>
        <fullName evidence="5">DNA-directed RNA polymerase subunit</fullName>
    </recommendedName>
</protein>
<dbReference type="GO" id="GO:0006352">
    <property type="term" value="P:DNA-templated transcription initiation"/>
    <property type="evidence" value="ECO:0007669"/>
    <property type="project" value="UniProtKB-UniRule"/>
</dbReference>
<keyword evidence="3 5" id="KW-0804">Transcription</keyword>
<dbReference type="PANTHER" id="PTHR12709">
    <property type="entry name" value="DNA-DIRECTED RNA POLYMERASE II, III"/>
    <property type="match status" value="1"/>
</dbReference>
<accession>A0A3Q7HGR3</accession>
<dbReference type="FunFam" id="3.30.1490.120:FF:000006">
    <property type="entry name" value="DNA-directed RNA polymerase"/>
    <property type="match status" value="1"/>
</dbReference>
<keyword evidence="2 5" id="KW-0240">DNA-directed RNA polymerase</keyword>
<dbReference type="GO" id="GO:0006362">
    <property type="term" value="P:transcription elongation by RNA polymerase I"/>
    <property type="evidence" value="ECO:0000318"/>
    <property type="project" value="GO_Central"/>
</dbReference>
<dbReference type="InterPro" id="IPR045113">
    <property type="entry name" value="Rpb7-like"/>
</dbReference>
<dbReference type="EnsemblPlants" id="Solyc05g054140.3.1">
    <property type="protein sequence ID" value="Solyc05g054140.3.1"/>
    <property type="gene ID" value="Solyc05g054140.3"/>
</dbReference>
<reference evidence="7" key="1">
    <citation type="journal article" date="2012" name="Nature">
        <title>The tomato genome sequence provides insights into fleshy fruit evolution.</title>
        <authorList>
            <consortium name="Tomato Genome Consortium"/>
        </authorList>
    </citation>
    <scope>NUCLEOTIDE SEQUENCE [LARGE SCALE GENOMIC DNA]</scope>
    <source>
        <strain evidence="7">cv. Heinz 1706</strain>
    </source>
</reference>
<dbReference type="SMR" id="A0A3Q7HGR3"/>
<dbReference type="PaxDb" id="4081-Solyc05g054140.2.1"/>
<dbReference type="OrthoDB" id="10250504at2759"/>
<comment type="function">
    <text evidence="5">DNA-dependent RNA polymerase which catalyzes the transcription of DNA into RNA using the four ribonucleoside triphosphates as substrates.</text>
</comment>
<evidence type="ECO:0000256" key="4">
    <source>
        <dbReference type="ARBA" id="ARBA00023242"/>
    </source>
</evidence>
<dbReference type="Proteomes" id="UP000004994">
    <property type="component" value="Chromosome 5"/>
</dbReference>
<dbReference type="PANTHER" id="PTHR12709:SF5">
    <property type="entry name" value="DNA-DIRECTED RNA POLYMERASE I SUBUNIT RPA43"/>
    <property type="match status" value="1"/>
</dbReference>
<dbReference type="AlphaFoldDB" id="A0A3Q7HGR3"/>
<dbReference type="InParanoid" id="A0A3Q7HGR3"/>
<dbReference type="GeneID" id="101248579"/>
<reference evidence="7" key="2">
    <citation type="submission" date="2019-01" db="UniProtKB">
        <authorList>
            <consortium name="EnsemblPlants"/>
        </authorList>
    </citation>
    <scope>IDENTIFICATION</scope>
    <source>
        <strain evidence="7">cv. Heinz 1706</strain>
    </source>
</reference>
<comment type="subcellular location">
    <subcellularLocation>
        <location evidence="1 5">Nucleus</location>
    </subcellularLocation>
</comment>